<reference evidence="2 3" key="1">
    <citation type="submission" date="2016-08" db="EMBL/GenBank/DDBJ databases">
        <title>The complete genome of Streptomyces subrutilus 10-1-1.</title>
        <authorList>
            <person name="Chen X."/>
        </authorList>
    </citation>
    <scope>NUCLEOTIDE SEQUENCE [LARGE SCALE GENOMIC DNA]</scope>
    <source>
        <strain evidence="2 3">10-1-1</strain>
    </source>
</reference>
<feature type="transmembrane region" description="Helical" evidence="1">
    <location>
        <begin position="70"/>
        <end position="87"/>
    </location>
</feature>
<name>A0A1E5PZB8_9ACTN</name>
<dbReference type="AlphaFoldDB" id="A0A1E5PZB8"/>
<dbReference type="EMBL" id="MEHK01000001">
    <property type="protein sequence ID" value="OEJ34964.1"/>
    <property type="molecule type" value="Genomic_DNA"/>
</dbReference>
<sequence>MVFMPGTEAREWRLAAGLPAVAAAVVYGWAHWCFAGPDSPPTAVAWAGAVLLLVAACAGYVVAVGGSGGVFGGLLLAMGLLLTVAAADQAAARPESATCVVRGVDSSFQPSLGDGAPPAKTVYRLALDCPGGYPDELKDDQAVAESGQEVRVAYDPRRRVSPALAGTVSPWRAVVWAALLLALSTVIAGRRGAPERERQPQDRRRPR</sequence>
<comment type="caution">
    <text evidence="2">The sequence shown here is derived from an EMBL/GenBank/DDBJ whole genome shotgun (WGS) entry which is preliminary data.</text>
</comment>
<keyword evidence="1" id="KW-1133">Transmembrane helix</keyword>
<evidence type="ECO:0008006" key="4">
    <source>
        <dbReference type="Google" id="ProtNLM"/>
    </source>
</evidence>
<feature type="transmembrane region" description="Helical" evidence="1">
    <location>
        <begin position="44"/>
        <end position="63"/>
    </location>
</feature>
<proteinExistence type="predicted"/>
<gene>
    <name evidence="2" type="ORF">BGK67_29800</name>
</gene>
<keyword evidence="1" id="KW-0472">Membrane</keyword>
<evidence type="ECO:0000313" key="2">
    <source>
        <dbReference type="EMBL" id="OEJ34964.1"/>
    </source>
</evidence>
<accession>A0A1E5PZB8</accession>
<feature type="transmembrane region" description="Helical" evidence="1">
    <location>
        <begin position="12"/>
        <end position="32"/>
    </location>
</feature>
<dbReference type="Proteomes" id="UP000095705">
    <property type="component" value="Unassembled WGS sequence"/>
</dbReference>
<organism evidence="2 3">
    <name type="scientific">Streptomyces subrutilus</name>
    <dbReference type="NCBI Taxonomy" id="36818"/>
    <lineage>
        <taxon>Bacteria</taxon>
        <taxon>Bacillati</taxon>
        <taxon>Actinomycetota</taxon>
        <taxon>Actinomycetes</taxon>
        <taxon>Kitasatosporales</taxon>
        <taxon>Streptomycetaceae</taxon>
        <taxon>Streptomyces</taxon>
    </lineage>
</organism>
<evidence type="ECO:0000313" key="3">
    <source>
        <dbReference type="Proteomes" id="UP000095705"/>
    </source>
</evidence>
<dbReference type="STRING" id="36818.BGK67_29800"/>
<protein>
    <recommendedName>
        <fullName evidence="4">DUF3592 domain-containing protein</fullName>
    </recommendedName>
</protein>
<keyword evidence="3" id="KW-1185">Reference proteome</keyword>
<feature type="transmembrane region" description="Helical" evidence="1">
    <location>
        <begin position="171"/>
        <end position="189"/>
    </location>
</feature>
<evidence type="ECO:0000256" key="1">
    <source>
        <dbReference type="SAM" id="Phobius"/>
    </source>
</evidence>
<keyword evidence="1" id="KW-0812">Transmembrane</keyword>